<dbReference type="Pfam" id="PF01882">
    <property type="entry name" value="DUF58"/>
    <property type="match status" value="1"/>
</dbReference>
<accession>A0ABT7NGY1</accession>
<evidence type="ECO:0000259" key="1">
    <source>
        <dbReference type="Pfam" id="PF01882"/>
    </source>
</evidence>
<dbReference type="PANTHER" id="PTHR33608:SF12">
    <property type="entry name" value="DUF58 DOMAIN-CONTAINING PROTEIN"/>
    <property type="match status" value="1"/>
</dbReference>
<dbReference type="Proteomes" id="UP001174908">
    <property type="component" value="Unassembled WGS sequence"/>
</dbReference>
<feature type="domain" description="DUF58" evidence="1">
    <location>
        <begin position="84"/>
        <end position="300"/>
    </location>
</feature>
<sequence>MDWRKRLHLAGMARAMPRAAATVATPESATTPSASRGVRVSTSELVALETAAREFSFLPRQPVHSVLAGRHASKVRGRGLDFEELRLYLPGDDIRSMDWRVTARTGTPHVRVFSEEKDRPALLLVDQRINMFFGTRRAMKSVAAAEAAALVAWRVLMDGDRVGGVVFGDKDQTDLRPRRSRDAVLQLLGEIERRNQALRADAPAGRGGAQLNEALQQAARLAHHDHLVVVISDFDGHDATTRELMSRIAARNDLLAVIVHDPFLTDLPPSGDLVVSDGELQVELGLGRDAIRRGIASFADARSRELLEWRRTIGVPVLPLSAAEETAPQLRRLLGQETPQGRRGRGP</sequence>
<dbReference type="SUPFAM" id="SSF53300">
    <property type="entry name" value="vWA-like"/>
    <property type="match status" value="1"/>
</dbReference>
<proteinExistence type="predicted"/>
<evidence type="ECO:0000313" key="2">
    <source>
        <dbReference type="EMBL" id="MDM0047202.1"/>
    </source>
</evidence>
<dbReference type="Gene3D" id="3.40.50.410">
    <property type="entry name" value="von Willebrand factor, type A domain"/>
    <property type="match status" value="1"/>
</dbReference>
<dbReference type="RefSeq" id="WP_286662319.1">
    <property type="nucleotide sequence ID" value="NZ_JASZYV010000006.1"/>
</dbReference>
<organism evidence="2 3">
    <name type="scientific">Variovorax dokdonensis</name>
    <dbReference type="NCBI Taxonomy" id="344883"/>
    <lineage>
        <taxon>Bacteria</taxon>
        <taxon>Pseudomonadati</taxon>
        <taxon>Pseudomonadota</taxon>
        <taxon>Betaproteobacteria</taxon>
        <taxon>Burkholderiales</taxon>
        <taxon>Comamonadaceae</taxon>
        <taxon>Variovorax</taxon>
    </lineage>
</organism>
<name>A0ABT7NGY1_9BURK</name>
<dbReference type="InterPro" id="IPR002881">
    <property type="entry name" value="DUF58"/>
</dbReference>
<keyword evidence="3" id="KW-1185">Reference proteome</keyword>
<dbReference type="InterPro" id="IPR036465">
    <property type="entry name" value="vWFA_dom_sf"/>
</dbReference>
<evidence type="ECO:0000313" key="3">
    <source>
        <dbReference type="Proteomes" id="UP001174908"/>
    </source>
</evidence>
<dbReference type="EMBL" id="JASZYV010000006">
    <property type="protein sequence ID" value="MDM0047202.1"/>
    <property type="molecule type" value="Genomic_DNA"/>
</dbReference>
<dbReference type="PANTHER" id="PTHR33608">
    <property type="entry name" value="BLL2464 PROTEIN"/>
    <property type="match status" value="1"/>
</dbReference>
<comment type="caution">
    <text evidence="2">The sequence shown here is derived from an EMBL/GenBank/DDBJ whole genome shotgun (WGS) entry which is preliminary data.</text>
</comment>
<reference evidence="2" key="1">
    <citation type="submission" date="2023-06" db="EMBL/GenBank/DDBJ databases">
        <authorList>
            <person name="Jiang Y."/>
            <person name="Liu Q."/>
        </authorList>
    </citation>
    <scope>NUCLEOTIDE SEQUENCE</scope>
    <source>
        <strain evidence="2">CGMCC 1.12089</strain>
    </source>
</reference>
<gene>
    <name evidence="2" type="ORF">QTH91_22105</name>
</gene>
<protein>
    <submittedName>
        <fullName evidence="2">DUF58 domain-containing protein</fullName>
    </submittedName>
</protein>